<proteinExistence type="predicted"/>
<sequence length="89" mass="10133">MHFFKTVQIVTMFAVGIMALPTPGYTPTNQNTGDIVARSDTVKGKDVATSTDADKKKRTKDYYWRCANCRAKFRDYETFEKHGNECKSV</sequence>
<organism evidence="2 3">
    <name type="scientific">Pyricularia oryzae</name>
    <name type="common">Rice blast fungus</name>
    <name type="synonym">Magnaporthe oryzae</name>
    <dbReference type="NCBI Taxonomy" id="318829"/>
    <lineage>
        <taxon>Eukaryota</taxon>
        <taxon>Fungi</taxon>
        <taxon>Dikarya</taxon>
        <taxon>Ascomycota</taxon>
        <taxon>Pezizomycotina</taxon>
        <taxon>Sordariomycetes</taxon>
        <taxon>Sordariomycetidae</taxon>
        <taxon>Magnaporthales</taxon>
        <taxon>Pyriculariaceae</taxon>
        <taxon>Pyricularia</taxon>
    </lineage>
</organism>
<protein>
    <recommendedName>
        <fullName evidence="4">C2H2-type domain-containing protein</fullName>
    </recommendedName>
</protein>
<evidence type="ECO:0000313" key="3">
    <source>
        <dbReference type="Proteomes" id="UP000294847"/>
    </source>
</evidence>
<feature type="signal peptide" evidence="1">
    <location>
        <begin position="1"/>
        <end position="19"/>
    </location>
</feature>
<evidence type="ECO:0000256" key="1">
    <source>
        <dbReference type="SAM" id="SignalP"/>
    </source>
</evidence>
<reference evidence="2 3" key="1">
    <citation type="journal article" date="2019" name="Mol. Biol. Evol.">
        <title>Blast fungal genomes show frequent chromosomal changes, gene gains and losses, and effector gene turnover.</title>
        <authorList>
            <person name="Gomez Luciano L.B."/>
            <person name="Jason Tsai I."/>
            <person name="Chuma I."/>
            <person name="Tosa Y."/>
            <person name="Chen Y.H."/>
            <person name="Li J.Y."/>
            <person name="Li M.Y."/>
            <person name="Jade Lu M.Y."/>
            <person name="Nakayashiki H."/>
            <person name="Li W.H."/>
        </authorList>
    </citation>
    <scope>NUCLEOTIDE SEQUENCE [LARGE SCALE GENOMIC DNA]</scope>
    <source>
        <strain evidence="2">MZ5-1-6</strain>
    </source>
</reference>
<dbReference type="AlphaFoldDB" id="A0A4P7NRU8"/>
<gene>
    <name evidence="2" type="ORF">PoMZ_06732</name>
</gene>
<feature type="chain" id="PRO_5020704661" description="C2H2-type domain-containing protein" evidence="1">
    <location>
        <begin position="20"/>
        <end position="89"/>
    </location>
</feature>
<dbReference type="EMBL" id="CP034209">
    <property type="protein sequence ID" value="QBZ65029.1"/>
    <property type="molecule type" value="Genomic_DNA"/>
</dbReference>
<evidence type="ECO:0000313" key="2">
    <source>
        <dbReference type="EMBL" id="QBZ65029.1"/>
    </source>
</evidence>
<keyword evidence="1" id="KW-0732">Signal</keyword>
<name>A0A4P7NRU8_PYROR</name>
<dbReference type="Proteomes" id="UP000294847">
    <property type="component" value="Chromosome 6"/>
</dbReference>
<accession>A0A4P7NRU8</accession>
<evidence type="ECO:0008006" key="4">
    <source>
        <dbReference type="Google" id="ProtNLM"/>
    </source>
</evidence>